<protein>
    <submittedName>
        <fullName evidence="2">DNA mismatch repair protein MutL</fullName>
    </submittedName>
</protein>
<name>A0A6J4I2I5_9CHLR</name>
<feature type="non-terminal residue" evidence="2">
    <location>
        <position position="46"/>
    </location>
</feature>
<organism evidence="2">
    <name type="scientific">uncultured Chloroflexia bacterium</name>
    <dbReference type="NCBI Taxonomy" id="1672391"/>
    <lineage>
        <taxon>Bacteria</taxon>
        <taxon>Bacillati</taxon>
        <taxon>Chloroflexota</taxon>
        <taxon>Chloroflexia</taxon>
        <taxon>environmental samples</taxon>
    </lineage>
</organism>
<gene>
    <name evidence="2" type="ORF">AVDCRST_MAG26-1414</name>
</gene>
<reference evidence="2" key="1">
    <citation type="submission" date="2020-02" db="EMBL/GenBank/DDBJ databases">
        <authorList>
            <person name="Meier V. D."/>
        </authorList>
    </citation>
    <scope>NUCLEOTIDE SEQUENCE</scope>
    <source>
        <strain evidence="2">AVDCRST_MAG26</strain>
    </source>
</reference>
<proteinExistence type="predicted"/>
<evidence type="ECO:0000313" key="2">
    <source>
        <dbReference type="EMBL" id="CAA9240649.1"/>
    </source>
</evidence>
<feature type="non-terminal residue" evidence="2">
    <location>
        <position position="1"/>
    </location>
</feature>
<keyword evidence="1" id="KW-0732">Signal</keyword>
<dbReference type="EMBL" id="CADCTK010000334">
    <property type="protein sequence ID" value="CAA9240649.1"/>
    <property type="molecule type" value="Genomic_DNA"/>
</dbReference>
<feature type="chain" id="PRO_5026909091" evidence="1">
    <location>
        <begin position="17"/>
        <end position="46"/>
    </location>
</feature>
<evidence type="ECO:0000256" key="1">
    <source>
        <dbReference type="SAM" id="SignalP"/>
    </source>
</evidence>
<feature type="signal peptide" evidence="1">
    <location>
        <begin position="1"/>
        <end position="16"/>
    </location>
</feature>
<accession>A0A6J4I2I5</accession>
<dbReference type="AlphaFoldDB" id="A0A6J4I2I5"/>
<sequence>RWCMKRCASCSSSSSAALCLGPARTAGRQRSCSARASSSASSGGRD</sequence>